<dbReference type="InterPro" id="IPR018062">
    <property type="entry name" value="HTH_AraC-typ_CS"/>
</dbReference>
<dbReference type="Pfam" id="PF12833">
    <property type="entry name" value="HTH_18"/>
    <property type="match status" value="1"/>
</dbReference>
<dbReference type="GO" id="GO:0043565">
    <property type="term" value="F:sequence-specific DNA binding"/>
    <property type="evidence" value="ECO:0007669"/>
    <property type="project" value="InterPro"/>
</dbReference>
<dbReference type="InterPro" id="IPR020449">
    <property type="entry name" value="Tscrpt_reg_AraC-type_HTH"/>
</dbReference>
<dbReference type="Gene3D" id="1.10.10.60">
    <property type="entry name" value="Homeodomain-like"/>
    <property type="match status" value="2"/>
</dbReference>
<accession>A0A6S6U373</accession>
<feature type="domain" description="HTH araC/xylS-type" evidence="4">
    <location>
        <begin position="14"/>
        <end position="113"/>
    </location>
</feature>
<sequence>MKRETLDKKIKISNDLMFYIYTHIETDINIDELAEHFKINKFYMHKIFKEIFGRNIYESIKSIRLQKASNLLLTNKYSTITEIANECGYSSQTSFIRAFKERFSMTPNKWRTGGYKKYSNEILLQSRRAQESKANFEDIQPKIVKMPQMDAYYIRHRGYGDKVELTWQKIQTWIYQNTLTDYTQISLFHDNPTITPLEECHYVACIVPKDETNVSNQRLPKFKISNGVYAKFDLEGERGDLLKFIHWVYHEWLPKSEYQTTTKPPYAVYYKNHYLDESKTFKISFYLSIMF</sequence>
<keyword evidence="1" id="KW-0805">Transcription regulation</keyword>
<dbReference type="Pfam" id="PF06445">
    <property type="entry name" value="GyrI-like"/>
    <property type="match status" value="1"/>
</dbReference>
<keyword evidence="2" id="KW-0238">DNA-binding</keyword>
<dbReference type="InterPro" id="IPR009057">
    <property type="entry name" value="Homeodomain-like_sf"/>
</dbReference>
<evidence type="ECO:0000259" key="4">
    <source>
        <dbReference type="PROSITE" id="PS01124"/>
    </source>
</evidence>
<organism evidence="5">
    <name type="scientific">uncultured Sulfurovum sp</name>
    <dbReference type="NCBI Taxonomy" id="269237"/>
    <lineage>
        <taxon>Bacteria</taxon>
        <taxon>Pseudomonadati</taxon>
        <taxon>Campylobacterota</taxon>
        <taxon>Epsilonproteobacteria</taxon>
        <taxon>Campylobacterales</taxon>
        <taxon>Sulfurovaceae</taxon>
        <taxon>Sulfurovum</taxon>
        <taxon>environmental samples</taxon>
    </lineage>
</organism>
<dbReference type="InterPro" id="IPR018060">
    <property type="entry name" value="HTH_AraC"/>
</dbReference>
<proteinExistence type="predicted"/>
<dbReference type="GO" id="GO:0003700">
    <property type="term" value="F:DNA-binding transcription factor activity"/>
    <property type="evidence" value="ECO:0007669"/>
    <property type="project" value="InterPro"/>
</dbReference>
<dbReference type="PANTHER" id="PTHR40055">
    <property type="entry name" value="TRANSCRIPTIONAL REGULATOR YGIV-RELATED"/>
    <property type="match status" value="1"/>
</dbReference>
<protein>
    <submittedName>
        <fullName evidence="5">AraC family transcriptional regulator</fullName>
    </submittedName>
</protein>
<dbReference type="PRINTS" id="PR00032">
    <property type="entry name" value="HTHARAC"/>
</dbReference>
<evidence type="ECO:0000313" key="5">
    <source>
        <dbReference type="EMBL" id="CAA6823343.1"/>
    </source>
</evidence>
<dbReference type="EMBL" id="CACVAS010000117">
    <property type="protein sequence ID" value="CAA6823343.1"/>
    <property type="molecule type" value="Genomic_DNA"/>
</dbReference>
<dbReference type="SUPFAM" id="SSF55136">
    <property type="entry name" value="Probable bacterial effector-binding domain"/>
    <property type="match status" value="1"/>
</dbReference>
<dbReference type="SUPFAM" id="SSF46689">
    <property type="entry name" value="Homeodomain-like"/>
    <property type="match status" value="2"/>
</dbReference>
<reference evidence="5" key="1">
    <citation type="submission" date="2020-01" db="EMBL/GenBank/DDBJ databases">
        <authorList>
            <person name="Meier V. D."/>
            <person name="Meier V D."/>
        </authorList>
    </citation>
    <scope>NUCLEOTIDE SEQUENCE</scope>
    <source>
        <strain evidence="5">HLG_WM_MAG_01</strain>
    </source>
</reference>
<evidence type="ECO:0000256" key="2">
    <source>
        <dbReference type="ARBA" id="ARBA00023125"/>
    </source>
</evidence>
<dbReference type="InterPro" id="IPR029442">
    <property type="entry name" value="GyrI-like"/>
</dbReference>
<dbReference type="InterPro" id="IPR050908">
    <property type="entry name" value="SmbC-like"/>
</dbReference>
<name>A0A6S6U373_9BACT</name>
<evidence type="ECO:0000256" key="1">
    <source>
        <dbReference type="ARBA" id="ARBA00023015"/>
    </source>
</evidence>
<dbReference type="InterPro" id="IPR011256">
    <property type="entry name" value="Reg_factor_effector_dom_sf"/>
</dbReference>
<gene>
    <name evidence="5" type="ORF">HELGO_WM911</name>
</gene>
<dbReference type="PANTHER" id="PTHR40055:SF1">
    <property type="entry name" value="TRANSCRIPTIONAL REGULATOR YGIV-RELATED"/>
    <property type="match status" value="1"/>
</dbReference>
<dbReference type="SMART" id="SM00871">
    <property type="entry name" value="AraC_E_bind"/>
    <property type="match status" value="1"/>
</dbReference>
<dbReference type="PROSITE" id="PS00041">
    <property type="entry name" value="HTH_ARAC_FAMILY_1"/>
    <property type="match status" value="1"/>
</dbReference>
<dbReference type="InterPro" id="IPR010499">
    <property type="entry name" value="AraC_E-bd"/>
</dbReference>
<dbReference type="SMART" id="SM00342">
    <property type="entry name" value="HTH_ARAC"/>
    <property type="match status" value="1"/>
</dbReference>
<dbReference type="AlphaFoldDB" id="A0A6S6U373"/>
<evidence type="ECO:0000256" key="3">
    <source>
        <dbReference type="ARBA" id="ARBA00023163"/>
    </source>
</evidence>
<dbReference type="PROSITE" id="PS01124">
    <property type="entry name" value="HTH_ARAC_FAMILY_2"/>
    <property type="match status" value="1"/>
</dbReference>
<keyword evidence="3" id="KW-0804">Transcription</keyword>
<dbReference type="Gene3D" id="3.20.80.10">
    <property type="entry name" value="Regulatory factor, effector binding domain"/>
    <property type="match status" value="1"/>
</dbReference>